<organism evidence="3 4">
    <name type="scientific">Microvirga splendida</name>
    <dbReference type="NCBI Taxonomy" id="2795727"/>
    <lineage>
        <taxon>Bacteria</taxon>
        <taxon>Pseudomonadati</taxon>
        <taxon>Pseudomonadota</taxon>
        <taxon>Alphaproteobacteria</taxon>
        <taxon>Hyphomicrobiales</taxon>
        <taxon>Methylobacteriaceae</taxon>
        <taxon>Microvirga</taxon>
    </lineage>
</organism>
<sequence length="124" mass="13465">MRGRSLAVLTAAIVAGGSTVALAQGGQSPSTQQRQQVETTGTAAPGAERALDLRELNSPMVDPGLVEPGRVREYLQSRGFSDISNLRRDGTFYTGTAQWRGQRTDIRVDARNGFIIEPEQHLQK</sequence>
<evidence type="ECO:0000313" key="3">
    <source>
        <dbReference type="EMBL" id="MBJ6127102.1"/>
    </source>
</evidence>
<gene>
    <name evidence="3" type="ORF">JAO75_17000</name>
</gene>
<name>A0ABS0Y491_9HYPH</name>
<keyword evidence="4" id="KW-1185">Reference proteome</keyword>
<reference evidence="4" key="1">
    <citation type="submission" date="2020-12" db="EMBL/GenBank/DDBJ databases">
        <title>Hymenobacter sp.</title>
        <authorList>
            <person name="Kim M.K."/>
        </authorList>
    </citation>
    <scope>NUCLEOTIDE SEQUENCE [LARGE SCALE GENOMIC DNA]</scope>
    <source>
        <strain evidence="4">BT325</strain>
    </source>
</reference>
<evidence type="ECO:0000256" key="1">
    <source>
        <dbReference type="SAM" id="MobiDB-lite"/>
    </source>
</evidence>
<comment type="caution">
    <text evidence="3">The sequence shown here is derived from an EMBL/GenBank/DDBJ whole genome shotgun (WGS) entry which is preliminary data.</text>
</comment>
<dbReference type="RefSeq" id="WP_199050329.1">
    <property type="nucleotide sequence ID" value="NZ_JAELXT010000020.1"/>
</dbReference>
<evidence type="ECO:0000256" key="2">
    <source>
        <dbReference type="SAM" id="SignalP"/>
    </source>
</evidence>
<feature type="compositionally biased region" description="Polar residues" evidence="1">
    <location>
        <begin position="25"/>
        <end position="42"/>
    </location>
</feature>
<proteinExistence type="predicted"/>
<feature type="chain" id="PRO_5046148379" description="PepSY domain-containing protein" evidence="2">
    <location>
        <begin position="24"/>
        <end position="124"/>
    </location>
</feature>
<keyword evidence="2" id="KW-0732">Signal</keyword>
<evidence type="ECO:0000313" key="4">
    <source>
        <dbReference type="Proteomes" id="UP000620670"/>
    </source>
</evidence>
<feature type="signal peptide" evidence="2">
    <location>
        <begin position="1"/>
        <end position="23"/>
    </location>
</feature>
<evidence type="ECO:0008006" key="5">
    <source>
        <dbReference type="Google" id="ProtNLM"/>
    </source>
</evidence>
<feature type="region of interest" description="Disordered" evidence="1">
    <location>
        <begin position="22"/>
        <end position="53"/>
    </location>
</feature>
<dbReference type="Proteomes" id="UP000620670">
    <property type="component" value="Unassembled WGS sequence"/>
</dbReference>
<dbReference type="EMBL" id="JAELXT010000020">
    <property type="protein sequence ID" value="MBJ6127102.1"/>
    <property type="molecule type" value="Genomic_DNA"/>
</dbReference>
<accession>A0ABS0Y491</accession>
<protein>
    <recommendedName>
        <fullName evidence="5">PepSY domain-containing protein</fullName>
    </recommendedName>
</protein>